<dbReference type="eggNOG" id="KOG0698">
    <property type="taxonomic scope" value="Eukaryota"/>
</dbReference>
<dbReference type="InterPro" id="IPR015655">
    <property type="entry name" value="PP2C"/>
</dbReference>
<dbReference type="Pfam" id="PF00481">
    <property type="entry name" value="PP2C"/>
    <property type="match status" value="1"/>
</dbReference>
<dbReference type="KEGG" id="aqu:100636535"/>
<dbReference type="PANTHER" id="PTHR13832">
    <property type="entry name" value="PROTEIN PHOSPHATASE 2C"/>
    <property type="match status" value="1"/>
</dbReference>
<dbReference type="InterPro" id="IPR036457">
    <property type="entry name" value="PPM-type-like_dom_sf"/>
</dbReference>
<dbReference type="PANTHER" id="PTHR13832:SF533">
    <property type="entry name" value="TGF-BETA-ACTIVATED KINASE 1 AND MAP3K7-BINDING PROTEIN 1"/>
    <property type="match status" value="1"/>
</dbReference>
<feature type="domain" description="PPM-type phosphatase" evidence="2">
    <location>
        <begin position="177"/>
        <end position="513"/>
    </location>
</feature>
<dbReference type="EnsemblMetazoa" id="Aqu2.1.30896_001">
    <property type="protein sequence ID" value="Aqu2.1.30896_001"/>
    <property type="gene ID" value="Aqu2.1.30896"/>
</dbReference>
<accession>A0A1X7UTA1</accession>
<protein>
    <recommendedName>
        <fullName evidence="2">PPM-type phosphatase domain-containing protein</fullName>
    </recommendedName>
</protein>
<dbReference type="AlphaFoldDB" id="A0A1X7UTA1"/>
<keyword evidence="4" id="KW-1185">Reference proteome</keyword>
<feature type="compositionally biased region" description="Low complexity" evidence="1">
    <location>
        <begin position="21"/>
        <end position="33"/>
    </location>
</feature>
<reference evidence="3" key="2">
    <citation type="submission" date="2017-05" db="UniProtKB">
        <authorList>
            <consortium name="EnsemblMetazoa"/>
        </authorList>
    </citation>
    <scope>IDENTIFICATION</scope>
</reference>
<evidence type="ECO:0000313" key="4">
    <source>
        <dbReference type="Proteomes" id="UP000007879"/>
    </source>
</evidence>
<dbReference type="STRING" id="400682.A0A1X7UTA1"/>
<organism evidence="3">
    <name type="scientific">Amphimedon queenslandica</name>
    <name type="common">Sponge</name>
    <dbReference type="NCBI Taxonomy" id="400682"/>
    <lineage>
        <taxon>Eukaryota</taxon>
        <taxon>Metazoa</taxon>
        <taxon>Porifera</taxon>
        <taxon>Demospongiae</taxon>
        <taxon>Heteroscleromorpha</taxon>
        <taxon>Haplosclerida</taxon>
        <taxon>Niphatidae</taxon>
        <taxon>Amphimedon</taxon>
    </lineage>
</organism>
<dbReference type="InterPro" id="IPR001932">
    <property type="entry name" value="PPM-type_phosphatase-like_dom"/>
</dbReference>
<dbReference type="Proteomes" id="UP000007879">
    <property type="component" value="Unassembled WGS sequence"/>
</dbReference>
<gene>
    <name evidence="3" type="primary">100636535</name>
</gene>
<dbReference type="EnsemblMetazoa" id="XM_003386838.2">
    <property type="protein sequence ID" value="XP_003386886.1"/>
    <property type="gene ID" value="LOC100636535"/>
</dbReference>
<reference evidence="4" key="1">
    <citation type="journal article" date="2010" name="Nature">
        <title>The Amphimedon queenslandica genome and the evolution of animal complexity.</title>
        <authorList>
            <person name="Srivastava M."/>
            <person name="Simakov O."/>
            <person name="Chapman J."/>
            <person name="Fahey B."/>
            <person name="Gauthier M.E."/>
            <person name="Mitros T."/>
            <person name="Richards G.S."/>
            <person name="Conaco C."/>
            <person name="Dacre M."/>
            <person name="Hellsten U."/>
            <person name="Larroux C."/>
            <person name="Putnam N.H."/>
            <person name="Stanke M."/>
            <person name="Adamska M."/>
            <person name="Darling A."/>
            <person name="Degnan S.M."/>
            <person name="Oakley T.H."/>
            <person name="Plachetzki D.C."/>
            <person name="Zhai Y."/>
            <person name="Adamski M."/>
            <person name="Calcino A."/>
            <person name="Cummins S.F."/>
            <person name="Goodstein D.M."/>
            <person name="Harris C."/>
            <person name="Jackson D.J."/>
            <person name="Leys S.P."/>
            <person name="Shu S."/>
            <person name="Woodcroft B.J."/>
            <person name="Vervoort M."/>
            <person name="Kosik K.S."/>
            <person name="Manning G."/>
            <person name="Degnan B.M."/>
            <person name="Rokhsar D.S."/>
        </authorList>
    </citation>
    <scope>NUCLEOTIDE SEQUENCE [LARGE SCALE GENOMIC DNA]</scope>
</reference>
<dbReference type="CDD" id="cd00143">
    <property type="entry name" value="PP2Cc"/>
    <property type="match status" value="1"/>
</dbReference>
<name>A0A1X7UTA1_AMPQE</name>
<feature type="compositionally biased region" description="Polar residues" evidence="1">
    <location>
        <begin position="37"/>
        <end position="51"/>
    </location>
</feature>
<feature type="compositionally biased region" description="Polar residues" evidence="1">
    <location>
        <begin position="65"/>
        <end position="77"/>
    </location>
</feature>
<dbReference type="SUPFAM" id="SSF81606">
    <property type="entry name" value="PP2C-like"/>
    <property type="match status" value="1"/>
</dbReference>
<dbReference type="Gene3D" id="3.60.40.10">
    <property type="entry name" value="PPM-type phosphatase domain"/>
    <property type="match status" value="1"/>
</dbReference>
<dbReference type="OrthoDB" id="10049211at2759"/>
<evidence type="ECO:0000259" key="2">
    <source>
        <dbReference type="PROSITE" id="PS51746"/>
    </source>
</evidence>
<evidence type="ECO:0000313" key="3">
    <source>
        <dbReference type="EnsemblMetazoa" id="Aqu2.1.30896_001"/>
    </source>
</evidence>
<sequence>MGCRNSRAGRRADEESPPDVDPNSSDPIPSSYPVKSNGEQSSESDNTSTCFTPLMTGNGAKPLPSYQSNENIDTTPADTILDIGDDDRRSNATMDSGKLDVQRGENTGGSKCNLFNTERAVSNNDVSTTIVEADKPTVSPSPPTVLSQATPTITPPPITYQSIEKPYYSYNSVINCRYSITETSELSADPDHYNEDRVFFAKTDDVIVMAVFDGHDGNKASGLVEQYLFSKFINPDVLVGLRFETKATLYALIDDVERVFFQKINDYIEEKNDIQSTLPKGLNSYQASLLYPDKINRLQEIEPELAGGTTAVIAVVFNNNLYVANVGDSRAIAVYRKHFEKFRQLSVDHCVDNEDELERLKDLGLDIEQIKRNGRLGSHENTRSIGDYNIKKGYKDVDILSSATGPPGIATPSISGPYPINDIEYILLMSDGVYKTLECLTDPPTSDVYPRLLQLIQKAEKSANLQDIAREVLQDIEALHKEAYYDSAMTDPRSTVAVNCRKRDDMTLMVLHFS</sequence>
<proteinExistence type="predicted"/>
<feature type="region of interest" description="Disordered" evidence="1">
    <location>
        <begin position="1"/>
        <end position="105"/>
    </location>
</feature>
<dbReference type="InParanoid" id="A0A1X7UTA1"/>
<evidence type="ECO:0000256" key="1">
    <source>
        <dbReference type="SAM" id="MobiDB-lite"/>
    </source>
</evidence>
<dbReference type="GO" id="GO:0004722">
    <property type="term" value="F:protein serine/threonine phosphatase activity"/>
    <property type="evidence" value="ECO:0007669"/>
    <property type="project" value="InterPro"/>
</dbReference>
<dbReference type="SMART" id="SM00332">
    <property type="entry name" value="PP2Cc"/>
    <property type="match status" value="1"/>
</dbReference>
<dbReference type="PROSITE" id="PS51746">
    <property type="entry name" value="PPM_2"/>
    <property type="match status" value="1"/>
</dbReference>